<dbReference type="EMBL" id="SETE01000006">
    <property type="protein sequence ID" value="RYM32314.1"/>
    <property type="molecule type" value="Genomic_DNA"/>
</dbReference>
<reference evidence="4 5" key="1">
    <citation type="submission" date="2019-02" db="EMBL/GenBank/DDBJ databases">
        <title>Genome sequence of the sea-ice species Brumimicrobium glaciale.</title>
        <authorList>
            <person name="Bowman J.P."/>
        </authorList>
    </citation>
    <scope>NUCLEOTIDE SEQUENCE [LARGE SCALE GENOMIC DNA]</scope>
    <source>
        <strain evidence="4 5">IC156</strain>
    </source>
</reference>
<evidence type="ECO:0000259" key="3">
    <source>
        <dbReference type="Pfam" id="PF21186"/>
    </source>
</evidence>
<feature type="region of interest" description="Disordered" evidence="1">
    <location>
        <begin position="130"/>
        <end position="184"/>
    </location>
</feature>
<dbReference type="InterPro" id="IPR049282">
    <property type="entry name" value="BVU_3817_N_sf"/>
</dbReference>
<feature type="compositionally biased region" description="Basic and acidic residues" evidence="1">
    <location>
        <begin position="130"/>
        <end position="157"/>
    </location>
</feature>
<dbReference type="RefSeq" id="WP_130094424.1">
    <property type="nucleotide sequence ID" value="NZ_SETE01000006.1"/>
</dbReference>
<evidence type="ECO:0000256" key="1">
    <source>
        <dbReference type="SAM" id="MobiDB-lite"/>
    </source>
</evidence>
<dbReference type="Pfam" id="PF21186">
    <property type="entry name" value="DUF6852"/>
    <property type="match status" value="1"/>
</dbReference>
<evidence type="ECO:0000259" key="2">
    <source>
        <dbReference type="Pfam" id="PF18347"/>
    </source>
</evidence>
<dbReference type="Gene3D" id="2.30.30.730">
    <property type="match status" value="1"/>
</dbReference>
<keyword evidence="5" id="KW-1185">Reference proteome</keyword>
<accession>A0A4Q4KJ79</accession>
<feature type="domain" description="DUF6852" evidence="3">
    <location>
        <begin position="51"/>
        <end position="119"/>
    </location>
</feature>
<dbReference type="Proteomes" id="UP000293952">
    <property type="component" value="Unassembled WGS sequence"/>
</dbReference>
<sequence length="184" mass="20863">MDLSGVISISGKPGLFKVVAQSKNNIIVESLIDNKRIPAYSTDRISALEDISIYTYEEDVPLKEVYIKLAKKEDCKAGPSHKESLNTLTSYLEEILPDYDQDRVYPSDIKKLFQWYNILQKAGLISLEEEKKEETKEVEAKEEVAEKETKKAEDKKPAAKKPAAKKTEAKKETVKKSAPKKEKK</sequence>
<feature type="domain" description="DUF5606" evidence="2">
    <location>
        <begin position="3"/>
        <end position="48"/>
    </location>
</feature>
<proteinExistence type="predicted"/>
<dbReference type="InterPro" id="IPR041218">
    <property type="entry name" value="DUF5606"/>
</dbReference>
<dbReference type="Gene3D" id="1.10.10.1650">
    <property type="match status" value="1"/>
</dbReference>
<dbReference type="InterPro" id="IPR049280">
    <property type="entry name" value="DUF6852"/>
</dbReference>
<evidence type="ECO:0000313" key="5">
    <source>
        <dbReference type="Proteomes" id="UP000293952"/>
    </source>
</evidence>
<feature type="compositionally biased region" description="Basic and acidic residues" evidence="1">
    <location>
        <begin position="165"/>
        <end position="175"/>
    </location>
</feature>
<gene>
    <name evidence="4" type="ORF">ERX46_13595</name>
</gene>
<dbReference type="Pfam" id="PF18347">
    <property type="entry name" value="DUF5606"/>
    <property type="match status" value="1"/>
</dbReference>
<dbReference type="AlphaFoldDB" id="A0A4Q4KJ79"/>
<name>A0A4Q4KJ79_9FLAO</name>
<dbReference type="InterPro" id="IPR049281">
    <property type="entry name" value="BVU_3817-like_C_sf"/>
</dbReference>
<comment type="caution">
    <text evidence="4">The sequence shown here is derived from an EMBL/GenBank/DDBJ whole genome shotgun (WGS) entry which is preliminary data.</text>
</comment>
<dbReference type="OrthoDB" id="675198at2"/>
<protein>
    <submittedName>
        <fullName evidence="4">Uncharacterized protein</fullName>
    </submittedName>
</protein>
<organism evidence="4 5">
    <name type="scientific">Brumimicrobium glaciale</name>
    <dbReference type="NCBI Taxonomy" id="200475"/>
    <lineage>
        <taxon>Bacteria</taxon>
        <taxon>Pseudomonadati</taxon>
        <taxon>Bacteroidota</taxon>
        <taxon>Flavobacteriia</taxon>
        <taxon>Flavobacteriales</taxon>
        <taxon>Crocinitomicaceae</taxon>
        <taxon>Brumimicrobium</taxon>
    </lineage>
</organism>
<evidence type="ECO:0000313" key="4">
    <source>
        <dbReference type="EMBL" id="RYM32314.1"/>
    </source>
</evidence>